<evidence type="ECO:0000313" key="2">
    <source>
        <dbReference type="EMBL" id="KKN60007.1"/>
    </source>
</evidence>
<gene>
    <name evidence="2" type="ORF">LCGC14_0536460</name>
</gene>
<dbReference type="EMBL" id="LAZR01000708">
    <property type="protein sequence ID" value="KKN60007.1"/>
    <property type="molecule type" value="Genomic_DNA"/>
</dbReference>
<comment type="caution">
    <text evidence="2">The sequence shown here is derived from an EMBL/GenBank/DDBJ whole genome shotgun (WGS) entry which is preliminary data.</text>
</comment>
<protein>
    <recommendedName>
        <fullName evidence="1">SCP2 domain-containing protein</fullName>
    </recommendedName>
</protein>
<dbReference type="Pfam" id="PF02036">
    <property type="entry name" value="SCP2"/>
    <property type="match status" value="1"/>
</dbReference>
<evidence type="ECO:0000259" key="1">
    <source>
        <dbReference type="Pfam" id="PF02036"/>
    </source>
</evidence>
<sequence>MIAQAMLAGIERSLALAIARDPLTAKRLSALHGKVILISASSPAWQVYALPGSEGAIQLTAQTDLEADCTLAAPSTLLARLAISDQRKSLLQDPSIVLSGDSQVLIDLQNILGDLKLDGEAELARWFGPVAGYAISNVLRSGHEWGEQAHQSLSQSLGDYLTEEARHLVGKSEAEMAAAQVHDLRLRLDRLDARVLRLETPASEASDK</sequence>
<name>A0A0F9SCJ2_9ZZZZ</name>
<dbReference type="PANTHER" id="PTHR38693:SF1">
    <property type="entry name" value="UBIQUINONE BIOSYNTHESIS ACCESSORY FACTOR UBIJ"/>
    <property type="match status" value="1"/>
</dbReference>
<dbReference type="GO" id="GO:0006744">
    <property type="term" value="P:ubiquinone biosynthetic process"/>
    <property type="evidence" value="ECO:0007669"/>
    <property type="project" value="InterPro"/>
</dbReference>
<organism evidence="2">
    <name type="scientific">marine sediment metagenome</name>
    <dbReference type="NCBI Taxonomy" id="412755"/>
    <lineage>
        <taxon>unclassified sequences</taxon>
        <taxon>metagenomes</taxon>
        <taxon>ecological metagenomes</taxon>
    </lineage>
</organism>
<dbReference type="InterPro" id="IPR036527">
    <property type="entry name" value="SCP2_sterol-bd_dom_sf"/>
</dbReference>
<dbReference type="InterPro" id="IPR038989">
    <property type="entry name" value="UbiJ"/>
</dbReference>
<accession>A0A0F9SCJ2</accession>
<dbReference type="HAMAP" id="MF_02215">
    <property type="entry name" value="UbiJ"/>
    <property type="match status" value="1"/>
</dbReference>
<dbReference type="InterPro" id="IPR003033">
    <property type="entry name" value="SCP2_sterol-bd_dom"/>
</dbReference>
<reference evidence="2" key="1">
    <citation type="journal article" date="2015" name="Nature">
        <title>Complex archaea that bridge the gap between prokaryotes and eukaryotes.</title>
        <authorList>
            <person name="Spang A."/>
            <person name="Saw J.H."/>
            <person name="Jorgensen S.L."/>
            <person name="Zaremba-Niedzwiedzka K."/>
            <person name="Martijn J."/>
            <person name="Lind A.E."/>
            <person name="van Eijk R."/>
            <person name="Schleper C."/>
            <person name="Guy L."/>
            <person name="Ettema T.J."/>
        </authorList>
    </citation>
    <scope>NUCLEOTIDE SEQUENCE</scope>
</reference>
<feature type="domain" description="SCP2" evidence="1">
    <location>
        <begin position="17"/>
        <end position="112"/>
    </location>
</feature>
<dbReference type="PANTHER" id="PTHR38693">
    <property type="entry name" value="UBIQUINONE BIOSYNTHESIS PROTEIN UBIJ"/>
    <property type="match status" value="1"/>
</dbReference>
<dbReference type="SUPFAM" id="SSF55718">
    <property type="entry name" value="SCP-like"/>
    <property type="match status" value="1"/>
</dbReference>
<dbReference type="AlphaFoldDB" id="A0A0F9SCJ2"/>
<proteinExistence type="inferred from homology"/>